<dbReference type="Gene3D" id="2.40.260.10">
    <property type="entry name" value="Sortase"/>
    <property type="match status" value="1"/>
</dbReference>
<keyword evidence="5" id="KW-1185">Reference proteome</keyword>
<evidence type="ECO:0000256" key="2">
    <source>
        <dbReference type="PIRSR" id="PIRSR605754-1"/>
    </source>
</evidence>
<dbReference type="Proteomes" id="UP000623678">
    <property type="component" value="Unassembled WGS sequence"/>
</dbReference>
<reference evidence="4" key="1">
    <citation type="submission" date="2020-08" db="EMBL/GenBank/DDBJ databases">
        <title>Genome public.</title>
        <authorList>
            <person name="Liu C."/>
            <person name="Sun Q."/>
        </authorList>
    </citation>
    <scope>NUCLEOTIDE SEQUENCE</scope>
    <source>
        <strain evidence="4">NSJ-64</strain>
    </source>
</reference>
<dbReference type="Pfam" id="PF04203">
    <property type="entry name" value="Sortase"/>
    <property type="match status" value="1"/>
</dbReference>
<dbReference type="SUPFAM" id="SSF63817">
    <property type="entry name" value="Sortase"/>
    <property type="match status" value="1"/>
</dbReference>
<dbReference type="RefSeq" id="WP_262395503.1">
    <property type="nucleotide sequence ID" value="NZ_JACRTD010000006.1"/>
</dbReference>
<keyword evidence="1" id="KW-0378">Hydrolase</keyword>
<dbReference type="InterPro" id="IPR005754">
    <property type="entry name" value="Sortase"/>
</dbReference>
<dbReference type="InterPro" id="IPR009835">
    <property type="entry name" value="SrtB"/>
</dbReference>
<evidence type="ECO:0000313" key="4">
    <source>
        <dbReference type="EMBL" id="MBC8585788.1"/>
    </source>
</evidence>
<feature type="region of interest" description="Disordered" evidence="3">
    <location>
        <begin position="52"/>
        <end position="88"/>
    </location>
</feature>
<dbReference type="EMBL" id="JACRTD010000006">
    <property type="protein sequence ID" value="MBC8585788.1"/>
    <property type="molecule type" value="Genomic_DNA"/>
</dbReference>
<name>A0A926EPK0_9FIRM</name>
<dbReference type="AlphaFoldDB" id="A0A926EPK0"/>
<dbReference type="CDD" id="cd05826">
    <property type="entry name" value="Sortase_B"/>
    <property type="match status" value="1"/>
</dbReference>
<dbReference type="GO" id="GO:0016787">
    <property type="term" value="F:hydrolase activity"/>
    <property type="evidence" value="ECO:0007669"/>
    <property type="project" value="UniProtKB-KW"/>
</dbReference>
<accession>A0A926EPK0</accession>
<evidence type="ECO:0000256" key="1">
    <source>
        <dbReference type="ARBA" id="ARBA00022801"/>
    </source>
</evidence>
<feature type="active site" description="Proton donor/acceptor" evidence="2">
    <location>
        <position position="202"/>
    </location>
</feature>
<evidence type="ECO:0000256" key="3">
    <source>
        <dbReference type="SAM" id="MobiDB-lite"/>
    </source>
</evidence>
<protein>
    <submittedName>
        <fullName evidence="4">Class B sortase</fullName>
    </submittedName>
</protein>
<gene>
    <name evidence="4" type="ORF">H8705_09340</name>
</gene>
<comment type="caution">
    <text evidence="4">The sequence shown here is derived from an EMBL/GenBank/DDBJ whole genome shotgun (WGS) entry which is preliminary data.</text>
</comment>
<feature type="compositionally biased region" description="Low complexity" evidence="3">
    <location>
        <begin position="56"/>
        <end position="80"/>
    </location>
</feature>
<dbReference type="InterPro" id="IPR023365">
    <property type="entry name" value="Sortase_dom-sf"/>
</dbReference>
<proteinExistence type="predicted"/>
<sequence>MKKSYRAYIRNENVPKIFRNGLVLVLLCVAVIGGSWALVNAMIKGAGERTVPVQTNSQNNSSSSKDEMPPSSAESAQSEPAESEPEVDVMASATRHVPISAEQLSKVIDERALDYFDNPVFIPPAAGDIAGWQKINSDVFGWLTISNTNISYPVVKGPYTDYYTSRGYYKEYSTNGVIWADSDTKISADGKISSMNTVLYGHNWTNIYRPTRIGAGGDVMFAQLAAYDHEDFAKANPYIRLTTLAGDNLYQVFAVFYTTLDFSYNYADLSVSSMQSIYNTAKSKSIHDLGVSVNAATDQVITLSTCTRVLGPGSNQRFVVMAKKIQ</sequence>
<feature type="active site" description="Acyl-thioester intermediate" evidence="2">
    <location>
        <position position="306"/>
    </location>
</feature>
<evidence type="ECO:0000313" key="5">
    <source>
        <dbReference type="Proteomes" id="UP000623678"/>
    </source>
</evidence>
<organism evidence="4 5">
    <name type="scientific">Youxingia wuxianensis</name>
    <dbReference type="NCBI Taxonomy" id="2763678"/>
    <lineage>
        <taxon>Bacteria</taxon>
        <taxon>Bacillati</taxon>
        <taxon>Bacillota</taxon>
        <taxon>Clostridia</taxon>
        <taxon>Eubacteriales</taxon>
        <taxon>Oscillospiraceae</taxon>
        <taxon>Youxingia</taxon>
    </lineage>
</organism>